<dbReference type="Pfam" id="PF07963">
    <property type="entry name" value="N_methyl"/>
    <property type="match status" value="1"/>
</dbReference>
<evidence type="ECO:0000313" key="3">
    <source>
        <dbReference type="Proteomes" id="UP000095200"/>
    </source>
</evidence>
<dbReference type="AlphaFoldDB" id="A0A194AIR2"/>
<organism evidence="2 3">
    <name type="scientific">Desulfoplanes formicivorans</name>
    <dbReference type="NCBI Taxonomy" id="1592317"/>
    <lineage>
        <taxon>Bacteria</taxon>
        <taxon>Pseudomonadati</taxon>
        <taxon>Thermodesulfobacteriota</taxon>
        <taxon>Desulfovibrionia</taxon>
        <taxon>Desulfovibrionales</taxon>
        <taxon>Desulfoplanaceae</taxon>
        <taxon>Desulfoplanes</taxon>
    </lineage>
</organism>
<evidence type="ECO:0000256" key="1">
    <source>
        <dbReference type="SAM" id="Phobius"/>
    </source>
</evidence>
<reference evidence="3" key="1">
    <citation type="submission" date="2016-06" db="EMBL/GenBank/DDBJ databases">
        <title>Draft genome sequence of Desulfoplanes formicivorans strain Pf12B.</title>
        <authorList>
            <person name="Watanabe M."/>
            <person name="Kojima H."/>
            <person name="Fukui M."/>
        </authorList>
    </citation>
    <scope>NUCLEOTIDE SEQUENCE [LARGE SCALE GENOMIC DNA]</scope>
    <source>
        <strain evidence="3">Pf12B</strain>
    </source>
</reference>
<protein>
    <recommendedName>
        <fullName evidence="4">Prepilin-type N-terminal cleavage/methylation domain-containing protein</fullName>
    </recommendedName>
</protein>
<proteinExistence type="predicted"/>
<dbReference type="PROSITE" id="PS00409">
    <property type="entry name" value="PROKAR_NTER_METHYL"/>
    <property type="match status" value="1"/>
</dbReference>
<gene>
    <name evidence="2" type="ORF">DPF_1680</name>
</gene>
<accession>A0A194AIR2</accession>
<dbReference type="RefSeq" id="WP_069859021.1">
    <property type="nucleotide sequence ID" value="NZ_BDFE01000016.1"/>
</dbReference>
<evidence type="ECO:0008006" key="4">
    <source>
        <dbReference type="Google" id="ProtNLM"/>
    </source>
</evidence>
<dbReference type="Proteomes" id="UP000095200">
    <property type="component" value="Unassembled WGS sequence"/>
</dbReference>
<dbReference type="EMBL" id="BDFE01000016">
    <property type="protein sequence ID" value="GAU08961.1"/>
    <property type="molecule type" value="Genomic_DNA"/>
</dbReference>
<dbReference type="NCBIfam" id="TIGR02532">
    <property type="entry name" value="IV_pilin_GFxxxE"/>
    <property type="match status" value="1"/>
</dbReference>
<comment type="caution">
    <text evidence="2">The sequence shown here is derived from an EMBL/GenBank/DDBJ whole genome shotgun (WGS) entry which is preliminary data.</text>
</comment>
<dbReference type="STRING" id="1592317.DPF_1680"/>
<keyword evidence="1" id="KW-0812">Transmembrane</keyword>
<dbReference type="InterPro" id="IPR012902">
    <property type="entry name" value="N_methyl_site"/>
</dbReference>
<keyword evidence="3" id="KW-1185">Reference proteome</keyword>
<evidence type="ECO:0000313" key="2">
    <source>
        <dbReference type="EMBL" id="GAU08961.1"/>
    </source>
</evidence>
<feature type="transmembrane region" description="Helical" evidence="1">
    <location>
        <begin position="6"/>
        <end position="32"/>
    </location>
</feature>
<sequence length="180" mass="20148">MNHKQHGFTLIEIIVSLLLVAIITAFAGMGLVQTVESYMFSRDTVTLTEKAQLASTRIALELGFLESISRAAKNRLHYISTRGDGDQEYRLIRTESTIVLKEKGTPDRLLIDGLGDYSGKKFLSYKKEDESNWVVSDSINDLAFIEMTLILARPDGSDVEYVSLIDVRNNHRANAVLPNL</sequence>
<dbReference type="OrthoDB" id="5453991at2"/>
<keyword evidence="1" id="KW-1133">Transmembrane helix</keyword>
<keyword evidence="1" id="KW-0472">Membrane</keyword>
<name>A0A194AIR2_9BACT</name>